<sequence>MEKISYNLKVEQDLRKELSAYMEKGFTLQSQTKEDLILVLLL</sequence>
<name>A0A9N9D423_FUNMO</name>
<accession>A0A9N9D423</accession>
<dbReference type="Proteomes" id="UP000789375">
    <property type="component" value="Unassembled WGS sequence"/>
</dbReference>
<proteinExistence type="predicted"/>
<gene>
    <name evidence="1" type="ORF">FMOSSE_LOCUS10289</name>
</gene>
<evidence type="ECO:0000313" key="2">
    <source>
        <dbReference type="Proteomes" id="UP000789375"/>
    </source>
</evidence>
<evidence type="ECO:0000313" key="1">
    <source>
        <dbReference type="EMBL" id="CAG8626954.1"/>
    </source>
</evidence>
<protein>
    <submittedName>
        <fullName evidence="1">6837_t:CDS:1</fullName>
    </submittedName>
</protein>
<dbReference type="AlphaFoldDB" id="A0A9N9D423"/>
<dbReference type="EMBL" id="CAJVPP010003335">
    <property type="protein sequence ID" value="CAG8626954.1"/>
    <property type="molecule type" value="Genomic_DNA"/>
</dbReference>
<reference evidence="1" key="1">
    <citation type="submission" date="2021-06" db="EMBL/GenBank/DDBJ databases">
        <authorList>
            <person name="Kallberg Y."/>
            <person name="Tangrot J."/>
            <person name="Rosling A."/>
        </authorList>
    </citation>
    <scope>NUCLEOTIDE SEQUENCE</scope>
    <source>
        <strain evidence="1">87-6 pot B 2015</strain>
    </source>
</reference>
<keyword evidence="2" id="KW-1185">Reference proteome</keyword>
<comment type="caution">
    <text evidence="1">The sequence shown here is derived from an EMBL/GenBank/DDBJ whole genome shotgun (WGS) entry which is preliminary data.</text>
</comment>
<organism evidence="1 2">
    <name type="scientific">Funneliformis mosseae</name>
    <name type="common">Endomycorrhizal fungus</name>
    <name type="synonym">Glomus mosseae</name>
    <dbReference type="NCBI Taxonomy" id="27381"/>
    <lineage>
        <taxon>Eukaryota</taxon>
        <taxon>Fungi</taxon>
        <taxon>Fungi incertae sedis</taxon>
        <taxon>Mucoromycota</taxon>
        <taxon>Glomeromycotina</taxon>
        <taxon>Glomeromycetes</taxon>
        <taxon>Glomerales</taxon>
        <taxon>Glomeraceae</taxon>
        <taxon>Funneliformis</taxon>
    </lineage>
</organism>